<dbReference type="InterPro" id="IPR007560">
    <property type="entry name" value="Restrct_endonuc_IV_Mrr"/>
</dbReference>
<dbReference type="OrthoDB" id="141004at2157"/>
<dbReference type="GO" id="GO:0015666">
    <property type="term" value="F:restriction endodeoxyribonuclease activity"/>
    <property type="evidence" value="ECO:0007669"/>
    <property type="project" value="TreeGrafter"/>
</dbReference>
<feature type="transmembrane region" description="Helical" evidence="1">
    <location>
        <begin position="541"/>
        <end position="564"/>
    </location>
</feature>
<evidence type="ECO:0000313" key="4">
    <source>
        <dbReference type="Proteomes" id="UP000653099"/>
    </source>
</evidence>
<feature type="transmembrane region" description="Helical" evidence="1">
    <location>
        <begin position="299"/>
        <end position="318"/>
    </location>
</feature>
<keyword evidence="4" id="KW-1185">Reference proteome</keyword>
<dbReference type="GO" id="GO:0003677">
    <property type="term" value="F:DNA binding"/>
    <property type="evidence" value="ECO:0007669"/>
    <property type="project" value="InterPro"/>
</dbReference>
<dbReference type="InterPro" id="IPR011856">
    <property type="entry name" value="tRNA_endonuc-like_dom_sf"/>
</dbReference>
<dbReference type="InterPro" id="IPR052906">
    <property type="entry name" value="Type_IV_Methyl-Rstrct_Enzyme"/>
</dbReference>
<keyword evidence="1" id="KW-1133">Transmembrane helix</keyword>
<reference evidence="3" key="1">
    <citation type="journal article" date="2014" name="Int. J. Syst. Evol. Microbiol.">
        <title>Complete genome sequence of Corynebacterium casei LMG S-19264T (=DSM 44701T), isolated from a smear-ripened cheese.</title>
        <authorList>
            <consortium name="US DOE Joint Genome Institute (JGI-PGF)"/>
            <person name="Walter F."/>
            <person name="Albersmeier A."/>
            <person name="Kalinowski J."/>
            <person name="Ruckert C."/>
        </authorList>
    </citation>
    <scope>NUCLEOTIDE SEQUENCE</scope>
    <source>
        <strain evidence="3">JCM 14359</strain>
    </source>
</reference>
<dbReference type="GO" id="GO:0009307">
    <property type="term" value="P:DNA restriction-modification system"/>
    <property type="evidence" value="ECO:0007669"/>
    <property type="project" value="InterPro"/>
</dbReference>
<sequence>MDDYRFEEFVADLWAEMGYRTTVRQQSGDGGIDVLARKRGPGGATEAIQAKRYEESTTVGGPDIQQYFAMKYQEGADEGLIVTTGRFTNPAEDRAAELGVGLVDGHDLVRLIDRYASVEFCHRYRDELDIDNNAIAARLADRESRGLRERARRTVTGRRATAEVRLGTALQATGRRLRSARTTLQRAGTRLRGYEPVLRSTQDHDEGASDSTLGAALEAEGTTMVERGFARREAPVVGWRLPVRSIVPLTGVSPSVRAGRSVTDRAAAVAVAVVGLVALLAAANGVWVDSGIASLASHAYLPSAGAALVGIVLATGLYSSSLVETARVAYAVPAAVAVAVQPGPGVGYPQSIGWGLVVGGCLGFVAHTALVRRRRSSPTWAVDYAPVRYTPVFEPTTVYGLTGGVVVAAVLAADGVGVPGASGGVAAAAVACGVCAVVVDTAVRVVRGGIVGTAAGGILLGYVVLGGQLVGVVPPRTAVGSDVVVLLALGAAVAVTVSITGARNRVLRRSMLLVGGGSATLAATAYVVARVTGLPQTRAVVYPEVFGALAVAGSIAFYLAVLAIERRAIAAVASRDAE</sequence>
<dbReference type="PANTHER" id="PTHR30015:SF7">
    <property type="entry name" value="TYPE IV METHYL-DIRECTED RESTRICTION ENZYME ECOKMRR"/>
    <property type="match status" value="1"/>
</dbReference>
<dbReference type="AlphaFoldDB" id="A0A830EH44"/>
<name>A0A830EH44_9EURY</name>
<gene>
    <name evidence="3" type="ORF">GCM10008995_19290</name>
</gene>
<feature type="transmembrane region" description="Helical" evidence="1">
    <location>
        <begin position="352"/>
        <end position="371"/>
    </location>
</feature>
<dbReference type="Proteomes" id="UP000653099">
    <property type="component" value="Unassembled WGS sequence"/>
</dbReference>
<dbReference type="SUPFAM" id="SSF52980">
    <property type="entry name" value="Restriction endonuclease-like"/>
    <property type="match status" value="1"/>
</dbReference>
<feature type="transmembrane region" description="Helical" evidence="1">
    <location>
        <begin position="450"/>
        <end position="473"/>
    </location>
</feature>
<feature type="domain" description="Restriction endonuclease type IV Mrr" evidence="2">
    <location>
        <begin position="1"/>
        <end position="112"/>
    </location>
</feature>
<evidence type="ECO:0000259" key="2">
    <source>
        <dbReference type="Pfam" id="PF04471"/>
    </source>
</evidence>
<keyword evidence="1" id="KW-0812">Transmembrane</keyword>
<feature type="transmembrane region" description="Helical" evidence="1">
    <location>
        <begin position="479"/>
        <end position="499"/>
    </location>
</feature>
<feature type="transmembrane region" description="Helical" evidence="1">
    <location>
        <begin position="425"/>
        <end position="443"/>
    </location>
</feature>
<feature type="transmembrane region" description="Helical" evidence="1">
    <location>
        <begin position="392"/>
        <end position="413"/>
    </location>
</feature>
<dbReference type="EMBL" id="BMOC01000011">
    <property type="protein sequence ID" value="GGJ09552.1"/>
    <property type="molecule type" value="Genomic_DNA"/>
</dbReference>
<dbReference type="Gene3D" id="3.40.1350.10">
    <property type="match status" value="1"/>
</dbReference>
<dbReference type="Pfam" id="PF04471">
    <property type="entry name" value="Mrr_cat"/>
    <property type="match status" value="1"/>
</dbReference>
<dbReference type="RefSeq" id="WP_188787195.1">
    <property type="nucleotide sequence ID" value="NZ_BMOC01000011.1"/>
</dbReference>
<dbReference type="PANTHER" id="PTHR30015">
    <property type="entry name" value="MRR RESTRICTION SYSTEM PROTEIN"/>
    <property type="match status" value="1"/>
</dbReference>
<reference evidence="3" key="2">
    <citation type="submission" date="2020-09" db="EMBL/GenBank/DDBJ databases">
        <authorList>
            <person name="Sun Q."/>
            <person name="Ohkuma M."/>
        </authorList>
    </citation>
    <scope>NUCLEOTIDE SEQUENCE</scope>
    <source>
        <strain evidence="3">JCM 14359</strain>
    </source>
</reference>
<dbReference type="InterPro" id="IPR011335">
    <property type="entry name" value="Restrct_endonuc-II-like"/>
</dbReference>
<accession>A0A830EH44</accession>
<feature type="transmembrane region" description="Helical" evidence="1">
    <location>
        <begin position="266"/>
        <end position="287"/>
    </location>
</feature>
<feature type="transmembrane region" description="Helical" evidence="1">
    <location>
        <begin position="511"/>
        <end position="529"/>
    </location>
</feature>
<proteinExistence type="predicted"/>
<organism evidence="3 4">
    <name type="scientific">Halobellus salinus</name>
    <dbReference type="NCBI Taxonomy" id="931585"/>
    <lineage>
        <taxon>Archaea</taxon>
        <taxon>Methanobacteriati</taxon>
        <taxon>Methanobacteriota</taxon>
        <taxon>Stenosarchaea group</taxon>
        <taxon>Halobacteria</taxon>
        <taxon>Halobacteriales</taxon>
        <taxon>Haloferacaceae</taxon>
        <taxon>Halobellus</taxon>
    </lineage>
</organism>
<protein>
    <recommendedName>
        <fullName evidence="2">Restriction endonuclease type IV Mrr domain-containing protein</fullName>
    </recommendedName>
</protein>
<comment type="caution">
    <text evidence="3">The sequence shown here is derived from an EMBL/GenBank/DDBJ whole genome shotgun (WGS) entry which is preliminary data.</text>
</comment>
<keyword evidence="1" id="KW-0472">Membrane</keyword>
<evidence type="ECO:0000256" key="1">
    <source>
        <dbReference type="SAM" id="Phobius"/>
    </source>
</evidence>
<evidence type="ECO:0000313" key="3">
    <source>
        <dbReference type="EMBL" id="GGJ09552.1"/>
    </source>
</evidence>